<reference evidence="1 2" key="1">
    <citation type="journal article" date="2015" name="Genome Biol. Evol.">
        <title>Comparative Genomics of a Bacterivorous Green Alga Reveals Evolutionary Causalities and Consequences of Phago-Mixotrophic Mode of Nutrition.</title>
        <authorList>
            <person name="Burns J.A."/>
            <person name="Paasch A."/>
            <person name="Narechania A."/>
            <person name="Kim E."/>
        </authorList>
    </citation>
    <scope>NUCLEOTIDE SEQUENCE [LARGE SCALE GENOMIC DNA]</scope>
    <source>
        <strain evidence="1 2">PLY_AMNH</strain>
    </source>
</reference>
<keyword evidence="2" id="KW-1185">Reference proteome</keyword>
<accession>A0AAE0G4Z0</accession>
<dbReference type="EMBL" id="LGRX02009748">
    <property type="protein sequence ID" value="KAK3271437.1"/>
    <property type="molecule type" value="Genomic_DNA"/>
</dbReference>
<dbReference type="AlphaFoldDB" id="A0AAE0G4Z0"/>
<name>A0AAE0G4Z0_9CHLO</name>
<evidence type="ECO:0000313" key="1">
    <source>
        <dbReference type="EMBL" id="KAK3271437.1"/>
    </source>
</evidence>
<proteinExistence type="predicted"/>
<sequence length="83" mass="9297">MNPAVAVGSMTTFRGRRINDPLILRPGGSMISQPVPERWEACSWPGSTLGSYKAELLQRYRQCHGLLACHLALRIVRCFLGQR</sequence>
<organism evidence="1 2">
    <name type="scientific">Cymbomonas tetramitiformis</name>
    <dbReference type="NCBI Taxonomy" id="36881"/>
    <lineage>
        <taxon>Eukaryota</taxon>
        <taxon>Viridiplantae</taxon>
        <taxon>Chlorophyta</taxon>
        <taxon>Pyramimonadophyceae</taxon>
        <taxon>Pyramimonadales</taxon>
        <taxon>Pyramimonadaceae</taxon>
        <taxon>Cymbomonas</taxon>
    </lineage>
</organism>
<evidence type="ECO:0000313" key="2">
    <source>
        <dbReference type="Proteomes" id="UP001190700"/>
    </source>
</evidence>
<protein>
    <submittedName>
        <fullName evidence="1">Uncharacterized protein</fullName>
    </submittedName>
</protein>
<comment type="caution">
    <text evidence="1">The sequence shown here is derived from an EMBL/GenBank/DDBJ whole genome shotgun (WGS) entry which is preliminary data.</text>
</comment>
<gene>
    <name evidence="1" type="ORF">CYMTET_20212</name>
</gene>
<dbReference type="Proteomes" id="UP001190700">
    <property type="component" value="Unassembled WGS sequence"/>
</dbReference>